<proteinExistence type="inferred from homology"/>
<dbReference type="EC" id="2.4.2.21" evidence="4 11"/>
<dbReference type="HAMAP" id="MF_00230">
    <property type="entry name" value="CobT"/>
    <property type="match status" value="1"/>
</dbReference>
<evidence type="ECO:0000256" key="7">
    <source>
        <dbReference type="ARBA" id="ARBA00022676"/>
    </source>
</evidence>
<dbReference type="PANTHER" id="PTHR43463:SF1">
    <property type="entry name" value="NICOTINATE-NUCLEOTIDE--DIMETHYLBENZIMIDAZOLE PHOSPHORIBOSYLTRANSFERASE"/>
    <property type="match status" value="1"/>
</dbReference>
<evidence type="ECO:0000313" key="12">
    <source>
        <dbReference type="EMBL" id="ANZ66642.1"/>
    </source>
</evidence>
<dbReference type="Gene3D" id="1.10.1610.10">
    <property type="match status" value="1"/>
</dbReference>
<keyword evidence="7 11" id="KW-0328">Glycosyltransferase</keyword>
<dbReference type="Gene3D" id="3.40.50.10210">
    <property type="match status" value="1"/>
</dbReference>
<evidence type="ECO:0000256" key="9">
    <source>
        <dbReference type="ARBA" id="ARBA00030686"/>
    </source>
</evidence>
<dbReference type="GO" id="GO:0008939">
    <property type="term" value="F:nicotinate-nucleotide-dimethylbenzimidazole phosphoribosyltransferase activity"/>
    <property type="evidence" value="ECO:0007669"/>
    <property type="project" value="UniProtKB-UniRule"/>
</dbReference>
<evidence type="ECO:0000256" key="1">
    <source>
        <dbReference type="ARBA" id="ARBA00002197"/>
    </source>
</evidence>
<dbReference type="PANTHER" id="PTHR43463">
    <property type="entry name" value="NICOTINATE-NUCLEOTIDE--DIMETHYLBENZIMIDAZOLE PHOSPHORIBOSYLTRANSFERASE"/>
    <property type="match status" value="1"/>
</dbReference>
<dbReference type="InterPro" id="IPR003200">
    <property type="entry name" value="Nict_dMeBzImd_PRibTrfase"/>
</dbReference>
<dbReference type="EMBL" id="CP014924">
    <property type="protein sequence ID" value="ANZ66642.1"/>
    <property type="molecule type" value="Genomic_DNA"/>
</dbReference>
<dbReference type="CDD" id="cd02439">
    <property type="entry name" value="DMB-PRT_CobT"/>
    <property type="match status" value="1"/>
</dbReference>
<dbReference type="STRING" id="240427.AYR62_14515"/>
<dbReference type="OrthoDB" id="9781491at2"/>
<dbReference type="Pfam" id="PF02277">
    <property type="entry name" value="DBI_PRT"/>
    <property type="match status" value="1"/>
</dbReference>
<dbReference type="InterPro" id="IPR036087">
    <property type="entry name" value="Nict_dMeBzImd_PRibTrfase_sf"/>
</dbReference>
<evidence type="ECO:0000256" key="8">
    <source>
        <dbReference type="ARBA" id="ARBA00022679"/>
    </source>
</evidence>
<comment type="function">
    <text evidence="1 11">Catalyzes the synthesis of alpha-ribazole-5'-phosphate from nicotinate mononucleotide (NAMN) and 5,6-dimethylbenzimidazole (DMB).</text>
</comment>
<dbReference type="GO" id="GO:0009236">
    <property type="term" value="P:cobalamin biosynthetic process"/>
    <property type="evidence" value="ECO:0007669"/>
    <property type="project" value="UniProtKB-UniRule"/>
</dbReference>
<gene>
    <name evidence="11" type="primary">cobT</name>
    <name evidence="12" type="ORF">AYR63_05505</name>
</gene>
<reference evidence="12 13" key="1">
    <citation type="submission" date="2016-03" db="EMBL/GenBank/DDBJ databases">
        <title>Pediococcus and Lactobacillus from brewery environment - whole genome sequencing and assembly.</title>
        <authorList>
            <person name="Behr J."/>
            <person name="Geissler A.J."/>
            <person name="Vogel R.F."/>
        </authorList>
    </citation>
    <scope>NUCLEOTIDE SEQUENCE [LARGE SCALE GENOMIC DNA]</scope>
    <source>
        <strain evidence="12 13">TMW 1.1995</strain>
    </source>
</reference>
<dbReference type="InterPro" id="IPR017846">
    <property type="entry name" value="Nict_dMeBzImd_PRibTrfase_bact"/>
</dbReference>
<dbReference type="NCBIfam" id="NF000996">
    <property type="entry name" value="PRK00105.1"/>
    <property type="match status" value="1"/>
</dbReference>
<comment type="catalytic activity">
    <reaction evidence="10 11">
        <text>5,6-dimethylbenzimidazole + nicotinate beta-D-ribonucleotide = alpha-ribazole 5'-phosphate + nicotinate + H(+)</text>
        <dbReference type="Rhea" id="RHEA:11196"/>
        <dbReference type="ChEBI" id="CHEBI:15378"/>
        <dbReference type="ChEBI" id="CHEBI:15890"/>
        <dbReference type="ChEBI" id="CHEBI:32544"/>
        <dbReference type="ChEBI" id="CHEBI:57502"/>
        <dbReference type="ChEBI" id="CHEBI:57918"/>
        <dbReference type="EC" id="2.4.2.21"/>
    </reaction>
</comment>
<keyword evidence="13" id="KW-1185">Reference proteome</keyword>
<protein>
    <recommendedName>
        <fullName evidence="5 11">Nicotinate-nucleotide--dimethylbenzimidazole phosphoribosyltransferase</fullName>
        <shortName evidence="11">NN:DBI PRT</shortName>
        <ecNumber evidence="4 11">2.4.2.21</ecNumber>
    </recommendedName>
    <alternativeName>
        <fullName evidence="9 11">N(1)-alpha-phosphoribosyltransferase</fullName>
    </alternativeName>
</protein>
<dbReference type="AlphaFoldDB" id="A0A1B2IX93"/>
<name>A0A1B2IX93_9LACO</name>
<evidence type="ECO:0000256" key="11">
    <source>
        <dbReference type="HAMAP-Rule" id="MF_00230"/>
    </source>
</evidence>
<keyword evidence="6 11" id="KW-0169">Cobalamin biosynthesis</keyword>
<evidence type="ECO:0000256" key="10">
    <source>
        <dbReference type="ARBA" id="ARBA00047340"/>
    </source>
</evidence>
<evidence type="ECO:0000256" key="5">
    <source>
        <dbReference type="ARBA" id="ARBA00015486"/>
    </source>
</evidence>
<dbReference type="UniPathway" id="UPA00061">
    <property type="reaction ID" value="UER00516"/>
</dbReference>
<feature type="active site" description="Proton acceptor" evidence="11">
    <location>
        <position position="314"/>
    </location>
</feature>
<evidence type="ECO:0000313" key="13">
    <source>
        <dbReference type="Proteomes" id="UP000093267"/>
    </source>
</evidence>
<dbReference type="FunFam" id="3.40.50.10210:FF:000001">
    <property type="entry name" value="Nicotinate-nucleotide--dimethylbenzimidazole phosphoribosyltransferase"/>
    <property type="match status" value="1"/>
</dbReference>
<dbReference type="RefSeq" id="WP_054712049.1">
    <property type="nucleotide sequence ID" value="NZ_CP014912.1"/>
</dbReference>
<sequence>MQTMKPHLGGISQECRDAMQTKINGLAKPVGGLGKLEAMAVRIAGIEQTTNLRTKHRCCLVFAADHGVERAGVSATPRKVTWQQAINTLAGHTTVAALAKANNCDVKVIDVGVDYDLSGTGVIDKKIVMGTKNMVNEPAMTRDEAVQSIRAGYNVAQQAIAAGNDLLLVGELGMGNTTPASAIISVILGVPAEEVVGRGSIISDKRLAHKTAVVNQAIRDWQPDATDAVDVLAKVGGFEIGAKVGAMICAAENKTPLILDGFISYSAAVLAERLVPGITDYLVASHFSREIGSQKALNWLGLTPLLDLNMAVGEGSGAVISLGLIDSMQSILENMNTLAELDIRYVK</sequence>
<keyword evidence="8 11" id="KW-0808">Transferase</keyword>
<evidence type="ECO:0000256" key="4">
    <source>
        <dbReference type="ARBA" id="ARBA00011991"/>
    </source>
</evidence>
<dbReference type="SUPFAM" id="SSF52733">
    <property type="entry name" value="Nicotinate mononucleotide:5,6-dimethylbenzimidazole phosphoribosyltransferase (CobT)"/>
    <property type="match status" value="1"/>
</dbReference>
<evidence type="ECO:0000256" key="6">
    <source>
        <dbReference type="ARBA" id="ARBA00022573"/>
    </source>
</evidence>
<evidence type="ECO:0000256" key="2">
    <source>
        <dbReference type="ARBA" id="ARBA00005049"/>
    </source>
</evidence>
<dbReference type="InterPro" id="IPR023195">
    <property type="entry name" value="Nict_dMeBzImd_PRibTrfase_N"/>
</dbReference>
<organism evidence="12 13">
    <name type="scientific">Secundilactobacillus paracollinoides</name>
    <dbReference type="NCBI Taxonomy" id="240427"/>
    <lineage>
        <taxon>Bacteria</taxon>
        <taxon>Bacillati</taxon>
        <taxon>Bacillota</taxon>
        <taxon>Bacilli</taxon>
        <taxon>Lactobacillales</taxon>
        <taxon>Lactobacillaceae</taxon>
        <taxon>Secundilactobacillus</taxon>
    </lineage>
</organism>
<dbReference type="NCBIfam" id="TIGR03160">
    <property type="entry name" value="cobT_DBIPRT"/>
    <property type="match status" value="1"/>
</dbReference>
<evidence type="ECO:0000256" key="3">
    <source>
        <dbReference type="ARBA" id="ARBA00007110"/>
    </source>
</evidence>
<dbReference type="Proteomes" id="UP000093267">
    <property type="component" value="Chromosome"/>
</dbReference>
<accession>A0A1B2IX93</accession>
<comment type="pathway">
    <text evidence="2 11">Nucleoside biosynthesis; alpha-ribazole biosynthesis; alpha-ribazole from 5,6-dimethylbenzimidazole: step 1/2.</text>
</comment>
<comment type="similarity">
    <text evidence="3 11">Belongs to the CobT family.</text>
</comment>